<dbReference type="AlphaFoldDB" id="A0A9P6KYF0"/>
<dbReference type="EMBL" id="SBJO01000336">
    <property type="protein sequence ID" value="KAF9761437.1"/>
    <property type="molecule type" value="Genomic_DNA"/>
</dbReference>
<keyword evidence="2" id="KW-1185">Reference proteome</keyword>
<name>A0A9P6KYF0_9MICR</name>
<dbReference type="Proteomes" id="UP000740883">
    <property type="component" value="Unassembled WGS sequence"/>
</dbReference>
<proteinExistence type="predicted"/>
<dbReference type="OrthoDB" id="2194275at2759"/>
<evidence type="ECO:0000313" key="2">
    <source>
        <dbReference type="Proteomes" id="UP000740883"/>
    </source>
</evidence>
<comment type="caution">
    <text evidence="1">The sequence shown here is derived from an EMBL/GenBank/DDBJ whole genome shotgun (WGS) entry which is preliminary data.</text>
</comment>
<organism evidence="1 2">
    <name type="scientific">Nosema granulosis</name>
    <dbReference type="NCBI Taxonomy" id="83296"/>
    <lineage>
        <taxon>Eukaryota</taxon>
        <taxon>Fungi</taxon>
        <taxon>Fungi incertae sedis</taxon>
        <taxon>Microsporidia</taxon>
        <taxon>Nosematidae</taxon>
        <taxon>Nosema</taxon>
    </lineage>
</organism>
<reference evidence="1 2" key="1">
    <citation type="journal article" date="2020" name="Genome Biol. Evol.">
        <title>Comparative genomics of strictly vertically transmitted, feminizing microsporidia endosymbionts of amphipod crustaceans.</title>
        <authorList>
            <person name="Cormier A."/>
            <person name="Chebbi M.A."/>
            <person name="Giraud I."/>
            <person name="Wattier R."/>
            <person name="Teixeira M."/>
            <person name="Gilbert C."/>
            <person name="Rigaud T."/>
            <person name="Cordaux R."/>
        </authorList>
    </citation>
    <scope>NUCLEOTIDE SEQUENCE [LARGE SCALE GENOMIC DNA]</scope>
    <source>
        <strain evidence="1 2">Ou3-Ou53</strain>
    </source>
</reference>
<gene>
    <name evidence="1" type="ORF">NGRA_2645</name>
</gene>
<evidence type="ECO:0000313" key="1">
    <source>
        <dbReference type="EMBL" id="KAF9761437.1"/>
    </source>
</evidence>
<accession>A0A9P6KYF0</accession>
<sequence>MYVRVQLDETAICNCMFITNPSSTYDDIFGVQWILFGVVEENCREFFMEIVFNRQSATIEDVFRRRLHPGTICITDDYPSAVKNFGIIHEVVNQAGGYTN</sequence>
<protein>
    <submittedName>
        <fullName evidence="1">Uncharacterized protein</fullName>
    </submittedName>
</protein>